<dbReference type="PANTHER" id="PTHR24025">
    <property type="entry name" value="DESMOGLEIN FAMILY MEMBER"/>
    <property type="match status" value="1"/>
</dbReference>
<evidence type="ECO:0000256" key="2">
    <source>
        <dbReference type="ARBA" id="ARBA00022692"/>
    </source>
</evidence>
<keyword evidence="3" id="KW-0677">Repeat</keyword>
<organism evidence="9 10">
    <name type="scientific">Sphingomonas floccifaciens</name>
    <dbReference type="NCBI Taxonomy" id="1844115"/>
    <lineage>
        <taxon>Bacteria</taxon>
        <taxon>Pseudomonadati</taxon>
        <taxon>Pseudomonadota</taxon>
        <taxon>Alphaproteobacteria</taxon>
        <taxon>Sphingomonadales</taxon>
        <taxon>Sphingomonadaceae</taxon>
        <taxon>Sphingomonas</taxon>
    </lineage>
</organism>
<dbReference type="InterPro" id="IPR002126">
    <property type="entry name" value="Cadherin-like_dom"/>
</dbReference>
<evidence type="ECO:0000256" key="3">
    <source>
        <dbReference type="ARBA" id="ARBA00022737"/>
    </source>
</evidence>
<name>A0ABW4NHM1_9SPHN</name>
<evidence type="ECO:0000259" key="8">
    <source>
        <dbReference type="PROSITE" id="PS50268"/>
    </source>
</evidence>
<feature type="domain" description="Cadherin" evidence="8">
    <location>
        <begin position="636"/>
        <end position="734"/>
    </location>
</feature>
<dbReference type="SMART" id="SM00736">
    <property type="entry name" value="CADG"/>
    <property type="match status" value="4"/>
</dbReference>
<sequence>MTKRISQANTAVVPGAAAAKAVAAATPVVPAADADVAAADKAAAKGAETTETTVVTETVAAVVAPAPIAMVAQTAEPVATSAPAAQAEPTTTAGAAASGGGSSTLYIVGGVLLAGGGLALALSGKSEPTNSVTFSSSASASIAENSAVGANNAPVLDVNAAASSSTSGAITYTLGGADASAFTINATTGEVRFVTSPNFEAKPVYNITVTASVEASGTTPAASASQAITINVTNVNEAPSFANATATATVVENTPITTAVYTSTATDPDANTTLTYTLSGTDAAAFAVSTAGVVTLRAPADFETKSSYSFVITASDGQFTTSQTVTVNVTDANDPPAFTSTARTTTLAENTAAGFVLYAAGGATDQDPNSTITYSLTGTDAAALRVNATTGAVTLVGSPDFEAKPSYSFNLVATDQNGGSTSQANTLTITNVNEAPTFAAATATATVVENTAIATPVYTATATDPDANTTLTYTLGGTDAAAFAVAANGAVSLRAPADFETKPSYSFTVTASDGSLSTTQTVTLNVTNVNEAPTFTSATRATTVAENVAAGTALFTAGGATDQDVGNTVTYSLSGTDASAFAVNAATGAVTFVASPNFEAKSSYAFNLVATDQAGLATTQANTVTITNVNEAPSFAVAARTVSIDENVAAGTVVPGSATATDPDAGAVLTYSLSGADAGAFTINGSTGVVSLVGSPDFETKPVYNFNVVATDQGGLSASQAVTLNINDLVEPIRLDGGNIPAGSNTNFDAAVGNAFFTDSAAVGNVSTIANFGVGDIIQTDVERSNYTFSAQGSTLVISSNVNGVVSQISLTGVVPANTQITNEISAETALGFDFFRSSAPAASAATTALSGTASYNAANSAVTYTEDSQSANTSTITNFSSDDRIVVSGVNGGSSATSYSFSSSGSDLIISFNNGNGQASLITLVGVANPNVFVRDEASAEQAVGFDFFRYG</sequence>
<dbReference type="EMBL" id="JBHUFC010000006">
    <property type="protein sequence ID" value="MFD1789044.1"/>
    <property type="molecule type" value="Genomic_DNA"/>
</dbReference>
<dbReference type="PRINTS" id="PR00205">
    <property type="entry name" value="CADHERIN"/>
</dbReference>
<evidence type="ECO:0000256" key="5">
    <source>
        <dbReference type="ARBA" id="ARBA00022889"/>
    </source>
</evidence>
<feature type="domain" description="Cadherin" evidence="8">
    <location>
        <begin position="439"/>
        <end position="535"/>
    </location>
</feature>
<dbReference type="InterPro" id="IPR015919">
    <property type="entry name" value="Cadherin-like_sf"/>
</dbReference>
<dbReference type="SUPFAM" id="SSF49313">
    <property type="entry name" value="Cadherin-like"/>
    <property type="match status" value="6"/>
</dbReference>
<comment type="subcellular location">
    <subcellularLocation>
        <location evidence="1">Membrane</location>
    </subcellularLocation>
</comment>
<keyword evidence="10" id="KW-1185">Reference proteome</keyword>
<dbReference type="PROSITE" id="PS50268">
    <property type="entry name" value="CADHERIN_2"/>
    <property type="match status" value="6"/>
</dbReference>
<dbReference type="RefSeq" id="WP_380941412.1">
    <property type="nucleotide sequence ID" value="NZ_JBHUFC010000006.1"/>
</dbReference>
<evidence type="ECO:0000313" key="9">
    <source>
        <dbReference type="EMBL" id="MFD1789044.1"/>
    </source>
</evidence>
<evidence type="ECO:0000313" key="10">
    <source>
        <dbReference type="Proteomes" id="UP001597283"/>
    </source>
</evidence>
<dbReference type="Gene3D" id="2.60.40.60">
    <property type="entry name" value="Cadherins"/>
    <property type="match status" value="6"/>
</dbReference>
<keyword evidence="7" id="KW-0472">Membrane</keyword>
<feature type="domain" description="Cadherin" evidence="8">
    <location>
        <begin position="536"/>
        <end position="635"/>
    </location>
</feature>
<dbReference type="Pfam" id="PF00028">
    <property type="entry name" value="Cadherin"/>
    <property type="match status" value="5"/>
</dbReference>
<evidence type="ECO:0000256" key="1">
    <source>
        <dbReference type="ARBA" id="ARBA00004370"/>
    </source>
</evidence>
<dbReference type="PANTHER" id="PTHR24025:SF23">
    <property type="entry name" value="NEURAL-CADHERIN"/>
    <property type="match status" value="1"/>
</dbReference>
<protein>
    <submittedName>
        <fullName evidence="9">Cadherin domain-containing protein</fullName>
    </submittedName>
</protein>
<evidence type="ECO:0000256" key="7">
    <source>
        <dbReference type="ARBA" id="ARBA00023136"/>
    </source>
</evidence>
<dbReference type="CDD" id="cd11304">
    <property type="entry name" value="Cadherin_repeat"/>
    <property type="match status" value="6"/>
</dbReference>
<dbReference type="InterPro" id="IPR050971">
    <property type="entry name" value="Cadherin-domain_protein"/>
</dbReference>
<proteinExistence type="predicted"/>
<reference evidence="10" key="1">
    <citation type="journal article" date="2019" name="Int. J. Syst. Evol. Microbiol.">
        <title>The Global Catalogue of Microorganisms (GCM) 10K type strain sequencing project: providing services to taxonomists for standard genome sequencing and annotation.</title>
        <authorList>
            <consortium name="The Broad Institute Genomics Platform"/>
            <consortium name="The Broad Institute Genome Sequencing Center for Infectious Disease"/>
            <person name="Wu L."/>
            <person name="Ma J."/>
        </authorList>
    </citation>
    <scope>NUCLEOTIDE SEQUENCE [LARGE SCALE GENOMIC DNA]</scope>
    <source>
        <strain evidence="10">Q85</strain>
    </source>
</reference>
<keyword evidence="2" id="KW-0812">Transmembrane</keyword>
<evidence type="ECO:0000256" key="6">
    <source>
        <dbReference type="ARBA" id="ARBA00022989"/>
    </source>
</evidence>
<gene>
    <name evidence="9" type="ORF">ACFSC3_15885</name>
</gene>
<feature type="domain" description="Cadherin" evidence="8">
    <location>
        <begin position="134"/>
        <end position="241"/>
    </location>
</feature>
<comment type="caution">
    <text evidence="9">The sequence shown here is derived from an EMBL/GenBank/DDBJ whole genome shotgun (WGS) entry which is preliminary data.</text>
</comment>
<accession>A0ABW4NHM1</accession>
<keyword evidence="4" id="KW-0106">Calcium</keyword>
<feature type="domain" description="Cadherin" evidence="8">
    <location>
        <begin position="242"/>
        <end position="338"/>
    </location>
</feature>
<evidence type="ECO:0000256" key="4">
    <source>
        <dbReference type="ARBA" id="ARBA00022837"/>
    </source>
</evidence>
<keyword evidence="6" id="KW-1133">Transmembrane helix</keyword>
<dbReference type="SMART" id="SM00112">
    <property type="entry name" value="CA"/>
    <property type="match status" value="6"/>
</dbReference>
<dbReference type="Proteomes" id="UP001597283">
    <property type="component" value="Unassembled WGS sequence"/>
</dbReference>
<dbReference type="InterPro" id="IPR006644">
    <property type="entry name" value="Cadg"/>
</dbReference>
<feature type="domain" description="Cadherin" evidence="8">
    <location>
        <begin position="339"/>
        <end position="438"/>
    </location>
</feature>
<keyword evidence="5" id="KW-0130">Cell adhesion</keyword>